<organism evidence="2 3">
    <name type="scientific">Streptomyces inusitatus</name>
    <dbReference type="NCBI Taxonomy" id="68221"/>
    <lineage>
        <taxon>Bacteria</taxon>
        <taxon>Bacillati</taxon>
        <taxon>Actinomycetota</taxon>
        <taxon>Actinomycetes</taxon>
        <taxon>Kitasatosporales</taxon>
        <taxon>Streptomycetaceae</taxon>
        <taxon>Streptomyces</taxon>
    </lineage>
</organism>
<name>A0A918PQ92_9ACTN</name>
<evidence type="ECO:0000313" key="3">
    <source>
        <dbReference type="Proteomes" id="UP000630936"/>
    </source>
</evidence>
<dbReference type="EMBL" id="BMWG01000002">
    <property type="protein sequence ID" value="GGZ18989.1"/>
    <property type="molecule type" value="Genomic_DNA"/>
</dbReference>
<evidence type="ECO:0000256" key="1">
    <source>
        <dbReference type="SAM" id="MobiDB-lite"/>
    </source>
</evidence>
<feature type="region of interest" description="Disordered" evidence="1">
    <location>
        <begin position="1"/>
        <end position="44"/>
    </location>
</feature>
<reference evidence="2" key="2">
    <citation type="submission" date="2020-09" db="EMBL/GenBank/DDBJ databases">
        <authorList>
            <person name="Sun Q."/>
            <person name="Ohkuma M."/>
        </authorList>
    </citation>
    <scope>NUCLEOTIDE SEQUENCE</scope>
    <source>
        <strain evidence="2">JCM 4988</strain>
    </source>
</reference>
<dbReference type="AlphaFoldDB" id="A0A918PQ92"/>
<gene>
    <name evidence="2" type="ORF">GCM10010387_09540</name>
</gene>
<accession>A0A918PQ92</accession>
<protein>
    <submittedName>
        <fullName evidence="2">Uncharacterized protein</fullName>
    </submittedName>
</protein>
<proteinExistence type="predicted"/>
<dbReference type="Proteomes" id="UP000630936">
    <property type="component" value="Unassembled WGS sequence"/>
</dbReference>
<reference evidence="2" key="1">
    <citation type="journal article" date="2014" name="Int. J. Syst. Evol. Microbiol.">
        <title>Complete genome sequence of Corynebacterium casei LMG S-19264T (=DSM 44701T), isolated from a smear-ripened cheese.</title>
        <authorList>
            <consortium name="US DOE Joint Genome Institute (JGI-PGF)"/>
            <person name="Walter F."/>
            <person name="Albersmeier A."/>
            <person name="Kalinowski J."/>
            <person name="Ruckert C."/>
        </authorList>
    </citation>
    <scope>NUCLEOTIDE SEQUENCE</scope>
    <source>
        <strain evidence="2">JCM 4988</strain>
    </source>
</reference>
<sequence>MECRRSPREAGVGFAGQRGLLERNSGTAGKGEADGSDAIDLSERPSDGRTIFTRKWEFRFM</sequence>
<comment type="caution">
    <text evidence="2">The sequence shown here is derived from an EMBL/GenBank/DDBJ whole genome shotgun (WGS) entry which is preliminary data.</text>
</comment>
<keyword evidence="3" id="KW-1185">Reference proteome</keyword>
<evidence type="ECO:0000313" key="2">
    <source>
        <dbReference type="EMBL" id="GGZ18989.1"/>
    </source>
</evidence>